<dbReference type="AlphaFoldDB" id="A0A5D4H2X8"/>
<dbReference type="Gene3D" id="3.40.630.30">
    <property type="match status" value="2"/>
</dbReference>
<reference evidence="5 6" key="2">
    <citation type="submission" date="2019-09" db="EMBL/GenBank/DDBJ databases">
        <title>Mesorhizobium sp. MaA-C15 isolated from Microcystis aeruginosa.</title>
        <authorList>
            <person name="Jeong S.E."/>
            <person name="Jin H.M."/>
            <person name="Jeon C.O."/>
        </authorList>
    </citation>
    <scope>NUCLEOTIDE SEQUENCE [LARGE SCALE GENOMIC DNA]</scope>
    <source>
        <strain evidence="5 6">MaA-C15</strain>
    </source>
</reference>
<dbReference type="Pfam" id="PF00583">
    <property type="entry name" value="Acetyltransf_1"/>
    <property type="match status" value="1"/>
</dbReference>
<feature type="compositionally biased region" description="Low complexity" evidence="3">
    <location>
        <begin position="9"/>
        <end position="19"/>
    </location>
</feature>
<name>A0A5D4H2X8_9HYPH</name>
<dbReference type="InterPro" id="IPR050680">
    <property type="entry name" value="YpeA/RimI_acetyltransf"/>
</dbReference>
<dbReference type="CDD" id="cd04301">
    <property type="entry name" value="NAT_SF"/>
    <property type="match status" value="1"/>
</dbReference>
<gene>
    <name evidence="5" type="ORF">FY036_04625</name>
</gene>
<proteinExistence type="predicted"/>
<dbReference type="Proteomes" id="UP000323258">
    <property type="component" value="Unassembled WGS sequence"/>
</dbReference>
<dbReference type="PROSITE" id="PS51186">
    <property type="entry name" value="GNAT"/>
    <property type="match status" value="1"/>
</dbReference>
<evidence type="ECO:0000256" key="1">
    <source>
        <dbReference type="ARBA" id="ARBA00022679"/>
    </source>
</evidence>
<dbReference type="SUPFAM" id="SSF55729">
    <property type="entry name" value="Acyl-CoA N-acyltransferases (Nat)"/>
    <property type="match status" value="2"/>
</dbReference>
<comment type="caution">
    <text evidence="5">The sequence shown here is derived from an EMBL/GenBank/DDBJ whole genome shotgun (WGS) entry which is preliminary data.</text>
</comment>
<feature type="domain" description="N-acetyltransferase" evidence="4">
    <location>
        <begin position="49"/>
        <end position="203"/>
    </location>
</feature>
<evidence type="ECO:0000256" key="2">
    <source>
        <dbReference type="ARBA" id="ARBA00023315"/>
    </source>
</evidence>
<feature type="compositionally biased region" description="Basic residues" evidence="3">
    <location>
        <begin position="20"/>
        <end position="30"/>
    </location>
</feature>
<evidence type="ECO:0000256" key="3">
    <source>
        <dbReference type="SAM" id="MobiDB-lite"/>
    </source>
</evidence>
<dbReference type="PANTHER" id="PTHR43420:SF44">
    <property type="entry name" value="ACETYLTRANSFERASE YPEA"/>
    <property type="match status" value="1"/>
</dbReference>
<keyword evidence="1 5" id="KW-0808">Transferase</keyword>
<keyword evidence="2" id="KW-0012">Acyltransferase</keyword>
<organism evidence="5 6">
    <name type="scientific">Neoaquamicrobium microcysteis</name>
    <dbReference type="NCBI Taxonomy" id="2682781"/>
    <lineage>
        <taxon>Bacteria</taxon>
        <taxon>Pseudomonadati</taxon>
        <taxon>Pseudomonadota</taxon>
        <taxon>Alphaproteobacteria</taxon>
        <taxon>Hyphomicrobiales</taxon>
        <taxon>Phyllobacteriaceae</taxon>
        <taxon>Neoaquamicrobium</taxon>
    </lineage>
</organism>
<dbReference type="InterPro" id="IPR000182">
    <property type="entry name" value="GNAT_dom"/>
</dbReference>
<sequence>MGRAGRICSRTARSSPATRRYTRRSSRRSSARAEPGGAGVSQPMNAPSFDWRPLTSFSWDAIAEAFRRSYEGYVIPIRLTAQQMETRFAAEDLSMAQSGIGYVDGELAGIGLVARRGRAARLAAFGVAPSFRGKGLASAMLQRIVNANAAHGDGTMELEVFEHNTPAVKLYERFGFTRKDRLMGFEKPSQSSAAGRDLQFSTPEAFAERIAAEGELDLPWQLQPETLARLSAPWQVAHDGDGACALVDLSKEAVVDLRLLHVAPHLRGKGKARALLTAIEASAGERPIRVPQLIPSRHQALAKALGFAPLQHCQWRMVR</sequence>
<dbReference type="InterPro" id="IPR016181">
    <property type="entry name" value="Acyl_CoA_acyltransferase"/>
</dbReference>
<accession>A0A5D4H2X8</accession>
<feature type="region of interest" description="Disordered" evidence="3">
    <location>
        <begin position="1"/>
        <end position="45"/>
    </location>
</feature>
<dbReference type="GO" id="GO:0016747">
    <property type="term" value="F:acyltransferase activity, transferring groups other than amino-acyl groups"/>
    <property type="evidence" value="ECO:0007669"/>
    <property type="project" value="InterPro"/>
</dbReference>
<evidence type="ECO:0000313" key="5">
    <source>
        <dbReference type="EMBL" id="TYR34642.1"/>
    </source>
</evidence>
<dbReference type="PANTHER" id="PTHR43420">
    <property type="entry name" value="ACETYLTRANSFERASE"/>
    <property type="match status" value="1"/>
</dbReference>
<evidence type="ECO:0000259" key="4">
    <source>
        <dbReference type="PROSITE" id="PS51186"/>
    </source>
</evidence>
<evidence type="ECO:0000313" key="6">
    <source>
        <dbReference type="Proteomes" id="UP000323258"/>
    </source>
</evidence>
<dbReference type="EMBL" id="VSZS01000055">
    <property type="protein sequence ID" value="TYR34642.1"/>
    <property type="molecule type" value="Genomic_DNA"/>
</dbReference>
<reference evidence="5 6" key="1">
    <citation type="submission" date="2019-08" db="EMBL/GenBank/DDBJ databases">
        <authorList>
            <person name="Seo Y.L."/>
        </authorList>
    </citation>
    <scope>NUCLEOTIDE SEQUENCE [LARGE SCALE GENOMIC DNA]</scope>
    <source>
        <strain evidence="5 6">MaA-C15</strain>
    </source>
</reference>
<protein>
    <submittedName>
        <fullName evidence="5">GNAT family N-acetyltransferase</fullName>
    </submittedName>
</protein>
<keyword evidence="6" id="KW-1185">Reference proteome</keyword>